<dbReference type="Proteomes" id="UP001219525">
    <property type="component" value="Unassembled WGS sequence"/>
</dbReference>
<organism evidence="2 3">
    <name type="scientific">Mycena pura</name>
    <dbReference type="NCBI Taxonomy" id="153505"/>
    <lineage>
        <taxon>Eukaryota</taxon>
        <taxon>Fungi</taxon>
        <taxon>Dikarya</taxon>
        <taxon>Basidiomycota</taxon>
        <taxon>Agaricomycotina</taxon>
        <taxon>Agaricomycetes</taxon>
        <taxon>Agaricomycetidae</taxon>
        <taxon>Agaricales</taxon>
        <taxon>Marasmiineae</taxon>
        <taxon>Mycenaceae</taxon>
        <taxon>Mycena</taxon>
    </lineage>
</organism>
<comment type="caution">
    <text evidence="2">The sequence shown here is derived from an EMBL/GenBank/DDBJ whole genome shotgun (WGS) entry which is preliminary data.</text>
</comment>
<accession>A0AAD6YIZ8</accession>
<evidence type="ECO:0000313" key="2">
    <source>
        <dbReference type="EMBL" id="KAJ7220737.1"/>
    </source>
</evidence>
<evidence type="ECO:0000313" key="3">
    <source>
        <dbReference type="Proteomes" id="UP001219525"/>
    </source>
</evidence>
<dbReference type="EMBL" id="JARJCW010000009">
    <property type="protein sequence ID" value="KAJ7220737.1"/>
    <property type="molecule type" value="Genomic_DNA"/>
</dbReference>
<feature type="region of interest" description="Disordered" evidence="1">
    <location>
        <begin position="559"/>
        <end position="586"/>
    </location>
</feature>
<name>A0AAD6YIZ8_9AGAR</name>
<evidence type="ECO:0000256" key="1">
    <source>
        <dbReference type="SAM" id="MobiDB-lite"/>
    </source>
</evidence>
<dbReference type="AlphaFoldDB" id="A0AAD6YIZ8"/>
<sequence length="682" mass="76091">MATTHTQEPLPVFGRVGLVLAIENLSPLDKFTILCSPPTNELQAKYKLQSTIMDAMSAQWKCMPVFFKEGLHRMKPLLIAQLVKNLHSTQQVRVIPSRTVKLRWNTICHEVEGIFWQRIAIRPLHPKRWLIPSLSCLGASSSSTQIYVTWIRNPGIKAQSTGTSNFQGFIAFGSTTSIDETERNIIIGLRYQQLRFRWEEAQGDPPMKGRGPGFRKDDTWGHFARLMISKTLQKTPKFQLGALAMKTYVEEDGSLLFQCPNARQSDVIILDWLNSFRAATPLCRDCRAVAYDYSASGLYDFSLYLLGKDQKGPLQPPGRRLLSNGLFNGRLPNNATSIPYPERKIDHPMLVLQYVGSDFGSVNGHRLRATVSSQGGKISLSISDLTITVNDYFFKKKTVQSVVVNGQEIPRLRGWFRGSPGREIADYPGFTWTERQGEYILSQIIRVDDPLPAVKPTWVATVKATASPPSIHIRQEFATPELAIRLAAGILTRIRELEKMPASITSIQATDSFDHSLKVALSRASANSGTTPPAPSAAEAAVLHGAAAAAENAASALLSRTGKRARTDDDPEDSAKRHHPGIVMPHCPTRSGLRYTHLRPIRARCLRPTRHCCARARRVSRPTSSTLFFLPRVPPGGPPCVRVDLIFGPMDWEGKCYAPQPHYERARAQHHAHRPLHVASWR</sequence>
<gene>
    <name evidence="2" type="ORF">GGX14DRAFT_389134</name>
</gene>
<reference evidence="2" key="1">
    <citation type="submission" date="2023-03" db="EMBL/GenBank/DDBJ databases">
        <title>Massive genome expansion in bonnet fungi (Mycena s.s.) driven by repeated elements and novel gene families across ecological guilds.</title>
        <authorList>
            <consortium name="Lawrence Berkeley National Laboratory"/>
            <person name="Harder C.B."/>
            <person name="Miyauchi S."/>
            <person name="Viragh M."/>
            <person name="Kuo A."/>
            <person name="Thoen E."/>
            <person name="Andreopoulos B."/>
            <person name="Lu D."/>
            <person name="Skrede I."/>
            <person name="Drula E."/>
            <person name="Henrissat B."/>
            <person name="Morin E."/>
            <person name="Kohler A."/>
            <person name="Barry K."/>
            <person name="LaButti K."/>
            <person name="Morin E."/>
            <person name="Salamov A."/>
            <person name="Lipzen A."/>
            <person name="Mereny Z."/>
            <person name="Hegedus B."/>
            <person name="Baldrian P."/>
            <person name="Stursova M."/>
            <person name="Weitz H."/>
            <person name="Taylor A."/>
            <person name="Grigoriev I.V."/>
            <person name="Nagy L.G."/>
            <person name="Martin F."/>
            <person name="Kauserud H."/>
        </authorList>
    </citation>
    <scope>NUCLEOTIDE SEQUENCE</scope>
    <source>
        <strain evidence="2">9144</strain>
    </source>
</reference>
<keyword evidence="3" id="KW-1185">Reference proteome</keyword>
<proteinExistence type="predicted"/>
<protein>
    <submittedName>
        <fullName evidence="2">Uncharacterized protein</fullName>
    </submittedName>
</protein>